<evidence type="ECO:0000313" key="4">
    <source>
        <dbReference type="EMBL" id="GAA98615.1"/>
    </source>
</evidence>
<dbReference type="PANTHER" id="PTHR43606">
    <property type="entry name" value="PHOSPHATASE, PUTATIVE (AFU_ORTHOLOGUE AFUA_6G08710)-RELATED"/>
    <property type="match status" value="1"/>
</dbReference>
<feature type="region of interest" description="Disordered" evidence="1">
    <location>
        <begin position="93"/>
        <end position="143"/>
    </location>
</feature>
<dbReference type="AlphaFoldDB" id="G7E705"/>
<dbReference type="RefSeq" id="XP_014567577.1">
    <property type="nucleotide sequence ID" value="XM_014712091.1"/>
</dbReference>
<evidence type="ECO:0000313" key="5">
    <source>
        <dbReference type="Proteomes" id="UP000009131"/>
    </source>
</evidence>
<gene>
    <name evidence="4" type="primary">Mo05302</name>
    <name evidence="4" type="ORF">E5Q_05302</name>
</gene>
<keyword evidence="2" id="KW-1133">Transmembrane helix</keyword>
<protein>
    <recommendedName>
        <fullName evidence="3">PhoD-like phosphatase metallophosphatase domain-containing protein</fullName>
    </recommendedName>
</protein>
<dbReference type="Gene3D" id="3.60.21.70">
    <property type="entry name" value="PhoD-like phosphatase"/>
    <property type="match status" value="1"/>
</dbReference>
<dbReference type="OMA" id="FPYHPAQ"/>
<dbReference type="eggNOG" id="ENOG502QPM1">
    <property type="taxonomic scope" value="Eukaryota"/>
</dbReference>
<reference evidence="4 5" key="1">
    <citation type="journal article" date="2011" name="J. Gen. Appl. Microbiol.">
        <title>Draft genome sequencing of the enigmatic basidiomycete Mixia osmundae.</title>
        <authorList>
            <person name="Nishida H."/>
            <person name="Nagatsuka Y."/>
            <person name="Sugiyama J."/>
        </authorList>
    </citation>
    <scope>NUCLEOTIDE SEQUENCE [LARGE SCALE GENOMIC DNA]</scope>
    <source>
        <strain evidence="5">CBS 9802 / IAM 14324 / JCM 22182 / KY 12970</strain>
    </source>
</reference>
<dbReference type="SUPFAM" id="SSF56300">
    <property type="entry name" value="Metallo-dependent phosphatases"/>
    <property type="match status" value="1"/>
</dbReference>
<dbReference type="Pfam" id="PF09423">
    <property type="entry name" value="PhoD"/>
    <property type="match status" value="1"/>
</dbReference>
<keyword evidence="2" id="KW-0812">Transmembrane</keyword>
<evidence type="ECO:0000259" key="3">
    <source>
        <dbReference type="Pfam" id="PF09423"/>
    </source>
</evidence>
<dbReference type="InterPro" id="IPR029052">
    <property type="entry name" value="Metallo-depent_PP-like"/>
</dbReference>
<feature type="domain" description="PhoD-like phosphatase metallophosphatase" evidence="3">
    <location>
        <begin position="432"/>
        <end position="689"/>
    </location>
</feature>
<organism evidence="4 5">
    <name type="scientific">Mixia osmundae (strain CBS 9802 / IAM 14324 / JCM 22182 / KY 12970)</name>
    <dbReference type="NCBI Taxonomy" id="764103"/>
    <lineage>
        <taxon>Eukaryota</taxon>
        <taxon>Fungi</taxon>
        <taxon>Dikarya</taxon>
        <taxon>Basidiomycota</taxon>
        <taxon>Pucciniomycotina</taxon>
        <taxon>Mixiomycetes</taxon>
        <taxon>Mixiales</taxon>
        <taxon>Mixiaceae</taxon>
        <taxon>Mixia</taxon>
    </lineage>
</organism>
<dbReference type="InParanoid" id="G7E705"/>
<feature type="transmembrane region" description="Helical" evidence="2">
    <location>
        <begin position="28"/>
        <end position="46"/>
    </location>
</feature>
<dbReference type="EMBL" id="BABT02000153">
    <property type="protein sequence ID" value="GAA98615.1"/>
    <property type="molecule type" value="Genomic_DNA"/>
</dbReference>
<dbReference type="InterPro" id="IPR052900">
    <property type="entry name" value="Phospholipid_Metab_Enz"/>
</dbReference>
<reference evidence="4 5" key="2">
    <citation type="journal article" date="2012" name="Open Biol.">
        <title>Characteristics of nucleosomes and linker DNA regions on the genome of the basidiomycete Mixia osmundae revealed by mono- and dinucleosome mapping.</title>
        <authorList>
            <person name="Nishida H."/>
            <person name="Kondo S."/>
            <person name="Matsumoto T."/>
            <person name="Suzuki Y."/>
            <person name="Yoshikawa H."/>
            <person name="Taylor T.D."/>
            <person name="Sugiyama J."/>
        </authorList>
    </citation>
    <scope>NUCLEOTIDE SEQUENCE [LARGE SCALE GENOMIC DNA]</scope>
    <source>
        <strain evidence="5">CBS 9802 / IAM 14324 / JCM 22182 / KY 12970</strain>
    </source>
</reference>
<sequence length="776" mass="85698">MAFTFAVIGSTIASTLLRLGGFFFLRWFPGHIFATALPTLYVAYLLTYLDLNTLIVAVEQDSQIFMEDHAERAADRLLQGKEAVVKSEDIAANAPAPASDKPGAPSYSSVAANGKTAKGKPGKAKNGSSKLDPKPENPLTSSRPSAASLLRMQKQASTLATPGPISFILGRCTRSRVFNRFSLAINTAILLMVIDFVYTPVFFIDHNDLAFARAGAVGDTWVKLSTRVPPLAAHAPITASAAHFASGLSSTAKKYASKLSMSGDSGLEPLADHLLDHSFLHKLNATISEPFAAVPILPRAKSLPSLDRLAELAEDGKHGIARILYRPTRPSGRWQEGPVVQSTADADYMSTVRLSNLSPATEYEYKLVSAVDGDILPSFGEKVQMFKTFPSPRLAAGASHFTFAASSCIIPGWPYVPFGDHLSVKGARYLSSAIESENVDFALLMGDFIYADTPYRGRSKGTKRDYFMRKYRQTYASEDMRKVYERVPIINVYDDHEIANDYAGESKDTPHFQDANHAYVAYNGEPNYDTVSDASSLLNSDAEKSNYYWFRHGDAAFFVLDARRYRSANEAEDDEQKTMLGEKQKRVFKEWLTAVNSTVTFKFVVTSTPFMTLWGGINGLPRIAPDSADDTWRGFQTERTELMDLLEFVPNVIILSGDRHEFAAATIRNKVVEFSVSPLNQFYLPIRTLSPKHGLGATGEDFLLKYIPNGNHKFVTMEVDTRTANLPIVNMKLFVDGKEAWKLQVQGKAVHASRTSIGVAYSIFSLLGLRRPSWLW</sequence>
<dbReference type="Proteomes" id="UP000009131">
    <property type="component" value="Unassembled WGS sequence"/>
</dbReference>
<keyword evidence="5" id="KW-1185">Reference proteome</keyword>
<evidence type="ECO:0000256" key="1">
    <source>
        <dbReference type="SAM" id="MobiDB-lite"/>
    </source>
</evidence>
<dbReference type="STRING" id="764103.G7E705"/>
<dbReference type="HOGENOM" id="CLU_013967_1_0_1"/>
<proteinExistence type="predicted"/>
<dbReference type="PANTHER" id="PTHR43606:SF2">
    <property type="entry name" value="ALKALINE PHOSPHATASE FAMILY PROTEIN (AFU_ORTHOLOGUE AFUA_5G03860)"/>
    <property type="match status" value="1"/>
</dbReference>
<dbReference type="InterPro" id="IPR018946">
    <property type="entry name" value="PhoD-like_MPP"/>
</dbReference>
<name>G7E705_MIXOS</name>
<comment type="caution">
    <text evidence="4">The sequence shown here is derived from an EMBL/GenBank/DDBJ whole genome shotgun (WGS) entry which is preliminary data.</text>
</comment>
<accession>G7E705</accession>
<dbReference type="InterPro" id="IPR038607">
    <property type="entry name" value="PhoD-like_sf"/>
</dbReference>
<evidence type="ECO:0000256" key="2">
    <source>
        <dbReference type="SAM" id="Phobius"/>
    </source>
</evidence>
<dbReference type="OrthoDB" id="2100241at2759"/>
<dbReference type="CDD" id="cd07389">
    <property type="entry name" value="MPP_PhoD"/>
    <property type="match status" value="1"/>
</dbReference>
<keyword evidence="2" id="KW-0472">Membrane</keyword>
<feature type="transmembrane region" description="Helical" evidence="2">
    <location>
        <begin position="181"/>
        <end position="203"/>
    </location>
</feature>